<accession>A0A2P2NEJ2</accession>
<protein>
    <submittedName>
        <fullName evidence="1">Uncharacterized protein</fullName>
    </submittedName>
</protein>
<organism evidence="1">
    <name type="scientific">Rhizophora mucronata</name>
    <name type="common">Asiatic mangrove</name>
    <dbReference type="NCBI Taxonomy" id="61149"/>
    <lineage>
        <taxon>Eukaryota</taxon>
        <taxon>Viridiplantae</taxon>
        <taxon>Streptophyta</taxon>
        <taxon>Embryophyta</taxon>
        <taxon>Tracheophyta</taxon>
        <taxon>Spermatophyta</taxon>
        <taxon>Magnoliopsida</taxon>
        <taxon>eudicotyledons</taxon>
        <taxon>Gunneridae</taxon>
        <taxon>Pentapetalae</taxon>
        <taxon>rosids</taxon>
        <taxon>fabids</taxon>
        <taxon>Malpighiales</taxon>
        <taxon>Rhizophoraceae</taxon>
        <taxon>Rhizophora</taxon>
    </lineage>
</organism>
<proteinExistence type="predicted"/>
<dbReference type="AlphaFoldDB" id="A0A2P2NEJ2"/>
<dbReference type="EMBL" id="GGEC01060390">
    <property type="protein sequence ID" value="MBX40874.1"/>
    <property type="molecule type" value="Transcribed_RNA"/>
</dbReference>
<name>A0A2P2NEJ2_RHIMU</name>
<reference evidence="1" key="1">
    <citation type="submission" date="2018-02" db="EMBL/GenBank/DDBJ databases">
        <title>Rhizophora mucronata_Transcriptome.</title>
        <authorList>
            <person name="Meera S.P."/>
            <person name="Sreeshan A."/>
            <person name="Augustine A."/>
        </authorList>
    </citation>
    <scope>NUCLEOTIDE SEQUENCE</scope>
    <source>
        <tissue evidence="1">Leaf</tissue>
    </source>
</reference>
<sequence length="53" mass="6312">MKIKKFYNSKQNYWLILSCLLAVHRHIDHVNLYSIRTRSCILRISADECILCS</sequence>
<evidence type="ECO:0000313" key="1">
    <source>
        <dbReference type="EMBL" id="MBX40874.1"/>
    </source>
</evidence>